<accession>A0ACC0CRX6</accession>
<dbReference type="Proteomes" id="UP001497680">
    <property type="component" value="Unassembled WGS sequence"/>
</dbReference>
<proteinExistence type="predicted"/>
<dbReference type="EMBL" id="MU394359">
    <property type="protein sequence ID" value="KAI6083045.1"/>
    <property type="molecule type" value="Genomic_DNA"/>
</dbReference>
<comment type="caution">
    <text evidence="1">The sequence shown here is derived from an EMBL/GenBank/DDBJ whole genome shotgun (WGS) entry which is preliminary data.</text>
</comment>
<name>A0ACC0CRX6_9PEZI</name>
<gene>
    <name evidence="1" type="ORF">F4821DRAFT_272086</name>
</gene>
<evidence type="ECO:0000313" key="1">
    <source>
        <dbReference type="EMBL" id="KAI6083045.1"/>
    </source>
</evidence>
<keyword evidence="2" id="KW-1185">Reference proteome</keyword>
<organism evidence="1 2">
    <name type="scientific">Hypoxylon rubiginosum</name>
    <dbReference type="NCBI Taxonomy" id="110542"/>
    <lineage>
        <taxon>Eukaryota</taxon>
        <taxon>Fungi</taxon>
        <taxon>Dikarya</taxon>
        <taxon>Ascomycota</taxon>
        <taxon>Pezizomycotina</taxon>
        <taxon>Sordariomycetes</taxon>
        <taxon>Xylariomycetidae</taxon>
        <taxon>Xylariales</taxon>
        <taxon>Hypoxylaceae</taxon>
        <taxon>Hypoxylon</taxon>
    </lineage>
</organism>
<evidence type="ECO:0000313" key="2">
    <source>
        <dbReference type="Proteomes" id="UP001497680"/>
    </source>
</evidence>
<protein>
    <submittedName>
        <fullName evidence="1">SET domain-containing protein</fullName>
    </submittedName>
</protein>
<reference evidence="1 2" key="1">
    <citation type="journal article" date="2022" name="New Phytol.">
        <title>Ecological generalism drives hyperdiversity of secondary metabolite gene clusters in xylarialean endophytes.</title>
        <authorList>
            <person name="Franco M.E.E."/>
            <person name="Wisecaver J.H."/>
            <person name="Arnold A.E."/>
            <person name="Ju Y.M."/>
            <person name="Slot J.C."/>
            <person name="Ahrendt S."/>
            <person name="Moore L.P."/>
            <person name="Eastman K.E."/>
            <person name="Scott K."/>
            <person name="Konkel Z."/>
            <person name="Mondo S.J."/>
            <person name="Kuo A."/>
            <person name="Hayes R.D."/>
            <person name="Haridas S."/>
            <person name="Andreopoulos B."/>
            <person name="Riley R."/>
            <person name="LaButti K."/>
            <person name="Pangilinan J."/>
            <person name="Lipzen A."/>
            <person name="Amirebrahimi M."/>
            <person name="Yan J."/>
            <person name="Adam C."/>
            <person name="Keymanesh K."/>
            <person name="Ng V."/>
            <person name="Louie K."/>
            <person name="Northen T."/>
            <person name="Drula E."/>
            <person name="Henrissat B."/>
            <person name="Hsieh H.M."/>
            <person name="Youens-Clark K."/>
            <person name="Lutzoni F."/>
            <person name="Miadlikowska J."/>
            <person name="Eastwood D.C."/>
            <person name="Hamelin R.C."/>
            <person name="Grigoriev I.V."/>
            <person name="U'Ren J.M."/>
        </authorList>
    </citation>
    <scope>NUCLEOTIDE SEQUENCE [LARGE SCALE GENOMIC DNA]</scope>
    <source>
        <strain evidence="1 2">ER1909</strain>
    </source>
</reference>
<sequence length="401" mass="44479">MRTVTINVFLVLLGAFARVSTPAGVCPSSPLQVTNRVCIKPDFERPSLQKPPVDVTTLELSWKGPEHCVNNTCIFFSEHVGDGIALLTTERNAVIASNFPTVAKSKAKSLQFHAAEIPGKGIGIVADRKIRKGEPILTRTPTFMVQTASHVGLEPGTRDVLYDLAVHKLPSAGQELFMGQMGKDIYDKIETNCFQLYIDGANESGSHIGCYPEISRFNHDCRPNIHYRINNMTHTTVAARDIAPGEELTISYIELMLSREERRSRLRKWGFECSCSHCNVSDKEAAESDARLQKIAELESALENFNETVVTADTGAQAAALYEMERLHTYLGAAYTRAALNYALFGEEEKARVLARAAAEALEREFGPDSADARAMRVLAENPRKHWTWGKRRKANPTKAQ</sequence>